<evidence type="ECO:0000313" key="2">
    <source>
        <dbReference type="EMBL" id="CAB4196046.1"/>
    </source>
</evidence>
<gene>
    <name evidence="2" type="ORF">UFOVP1287_48</name>
    <name evidence="3" type="ORF">UFOVP1408_65</name>
</gene>
<dbReference type="EMBL" id="LR797239">
    <property type="protein sequence ID" value="CAB4196046.1"/>
    <property type="molecule type" value="Genomic_DNA"/>
</dbReference>
<proteinExistence type="predicted"/>
<name>A0A6J5RP68_9CAUD</name>
<evidence type="ECO:0000256" key="1">
    <source>
        <dbReference type="SAM" id="MobiDB-lite"/>
    </source>
</evidence>
<reference evidence="2" key="1">
    <citation type="submission" date="2020-05" db="EMBL/GenBank/DDBJ databases">
        <authorList>
            <person name="Chiriac C."/>
            <person name="Salcher M."/>
            <person name="Ghai R."/>
            <person name="Kavagutti S V."/>
        </authorList>
    </citation>
    <scope>NUCLEOTIDE SEQUENCE</scope>
</reference>
<dbReference type="EMBL" id="LR797355">
    <property type="protein sequence ID" value="CAB4205320.1"/>
    <property type="molecule type" value="Genomic_DNA"/>
</dbReference>
<protein>
    <submittedName>
        <fullName evidence="2">Uncharacterized protein</fullName>
    </submittedName>
</protein>
<feature type="compositionally biased region" description="Polar residues" evidence="1">
    <location>
        <begin position="1"/>
        <end position="26"/>
    </location>
</feature>
<evidence type="ECO:0000313" key="3">
    <source>
        <dbReference type="EMBL" id="CAB4205320.1"/>
    </source>
</evidence>
<feature type="region of interest" description="Disordered" evidence="1">
    <location>
        <begin position="1"/>
        <end position="32"/>
    </location>
</feature>
<organism evidence="2">
    <name type="scientific">uncultured Caudovirales phage</name>
    <dbReference type="NCBI Taxonomy" id="2100421"/>
    <lineage>
        <taxon>Viruses</taxon>
        <taxon>Duplodnaviria</taxon>
        <taxon>Heunggongvirae</taxon>
        <taxon>Uroviricota</taxon>
        <taxon>Caudoviricetes</taxon>
        <taxon>Peduoviridae</taxon>
        <taxon>Maltschvirus</taxon>
        <taxon>Maltschvirus maltsch</taxon>
    </lineage>
</organism>
<sequence>MAHEATFQTKEAPSSNPLESKNSTAMYDNHGGDGCCGTVGNTVANPYGPYLPSSGK</sequence>
<accession>A0A6J5RP68</accession>